<organism evidence="1 2">
    <name type="scientific">Trachymyrmex cornetzi</name>
    <dbReference type="NCBI Taxonomy" id="471704"/>
    <lineage>
        <taxon>Eukaryota</taxon>
        <taxon>Metazoa</taxon>
        <taxon>Ecdysozoa</taxon>
        <taxon>Arthropoda</taxon>
        <taxon>Hexapoda</taxon>
        <taxon>Insecta</taxon>
        <taxon>Pterygota</taxon>
        <taxon>Neoptera</taxon>
        <taxon>Endopterygota</taxon>
        <taxon>Hymenoptera</taxon>
        <taxon>Apocrita</taxon>
        <taxon>Aculeata</taxon>
        <taxon>Formicoidea</taxon>
        <taxon>Formicidae</taxon>
        <taxon>Myrmicinae</taxon>
        <taxon>Trachymyrmex</taxon>
    </lineage>
</organism>
<protein>
    <submittedName>
        <fullName evidence="1">Uncharacterized protein</fullName>
    </submittedName>
</protein>
<dbReference type="Proteomes" id="UP000078492">
    <property type="component" value="Unassembled WGS sequence"/>
</dbReference>
<evidence type="ECO:0000313" key="2">
    <source>
        <dbReference type="Proteomes" id="UP000078492"/>
    </source>
</evidence>
<dbReference type="EMBL" id="KQ980855">
    <property type="protein sequence ID" value="KYN12157.1"/>
    <property type="molecule type" value="Genomic_DNA"/>
</dbReference>
<evidence type="ECO:0000313" key="1">
    <source>
        <dbReference type="EMBL" id="KYN12157.1"/>
    </source>
</evidence>
<dbReference type="AlphaFoldDB" id="A0A151IWS4"/>
<gene>
    <name evidence="1" type="ORF">ALC57_15676</name>
</gene>
<proteinExistence type="predicted"/>
<keyword evidence="2" id="KW-1185">Reference proteome</keyword>
<reference evidence="1 2" key="1">
    <citation type="submission" date="2015-09" db="EMBL/GenBank/DDBJ databases">
        <title>Trachymyrmex cornetzi WGS genome.</title>
        <authorList>
            <person name="Nygaard S."/>
            <person name="Hu H."/>
            <person name="Boomsma J."/>
            <person name="Zhang G."/>
        </authorList>
    </citation>
    <scope>NUCLEOTIDE SEQUENCE [LARGE SCALE GENOMIC DNA]</scope>
    <source>
        <strain evidence="1">Tcor2-1</strain>
        <tissue evidence="1">Whole body</tissue>
    </source>
</reference>
<name>A0A151IWS4_9HYME</name>
<accession>A0A151IWS4</accession>
<sequence length="75" mass="9070">EEGRVVFREMLGEIVWWEVKGNESMKGTEGRIRKVLGNIEKEGKEKKENERWERKVEGAKSERQVWEIVNRERKR</sequence>
<feature type="non-terminal residue" evidence="1">
    <location>
        <position position="1"/>
    </location>
</feature>